<dbReference type="SUPFAM" id="SSF81573">
    <property type="entry name" value="F1F0 ATP synthase subunit B, membrane domain"/>
    <property type="match status" value="1"/>
</dbReference>
<evidence type="ECO:0000256" key="8">
    <source>
        <dbReference type="ARBA" id="ARBA00023065"/>
    </source>
</evidence>
<sequence>MNLNASMLGQAISFVIFVWLCMKYVWPPLTAMLDERQKMIADGLRHSENAAKELDIAKANAADLVDEAKRNVSELLEQGNKRRNEIITQAQQDAEKEKARILEQGRAELEGERQKIRQELQAQMADAVIESAQKLINKNLDSDANRALVDQLIKEI</sequence>
<evidence type="ECO:0000256" key="6">
    <source>
        <dbReference type="ARBA" id="ARBA00022781"/>
    </source>
</evidence>
<evidence type="ECO:0000256" key="5">
    <source>
        <dbReference type="ARBA" id="ARBA00022692"/>
    </source>
</evidence>
<dbReference type="Proteomes" id="UP000031670">
    <property type="component" value="Unassembled WGS sequence"/>
</dbReference>
<comment type="caution">
    <text evidence="19">The sequence shown here is derived from an EMBL/GenBank/DDBJ whole genome shotgun (WGS) entry which is preliminary data.</text>
</comment>
<comment type="subunit">
    <text evidence="15">F-type ATPases have 2 components, F(1) - the catalytic core - and F(0) - the membrane proton channel. F(1) has five subunits: alpha(3), beta(3), gamma(1), delta(1), epsilon(1). F(0) has three main subunits: a(1), b(2) and c(10-14). The alpha and beta chains form an alternating ring which encloses part of the gamma chain. F(1) is attached to F(0) by a central stalk formed by the gamma and epsilon chains, while a peripheral stalk is formed by the delta and b chains.</text>
</comment>
<name>A0A0B8PCN8_9VIBR</name>
<evidence type="ECO:0000256" key="4">
    <source>
        <dbReference type="ARBA" id="ARBA00022547"/>
    </source>
</evidence>
<evidence type="ECO:0000256" key="10">
    <source>
        <dbReference type="ARBA" id="ARBA00023310"/>
    </source>
</evidence>
<dbReference type="InterPro" id="IPR002146">
    <property type="entry name" value="ATP_synth_b/b'su_bac/chlpt"/>
</dbReference>
<evidence type="ECO:0000313" key="18">
    <source>
        <dbReference type="EMBL" id="GAM58698.1"/>
    </source>
</evidence>
<keyword evidence="5 15" id="KW-0812">Transmembrane</keyword>
<comment type="subunit">
    <text evidence="13">F-type ATPases have 2 components, F(1) - the catalytic core - and F(0) - the membrane proton channel. F(1) has five subunits: alpha(3), beta(3), gamma(1), delta(1), epsilon(1). F(0) has four main subunits: a(1), b(2) and c(10-14). The alpha and beta chains form an alternating ring which encloses part of the gamma chain. F(1) is attached to F(0) by a central stalk formed by the gamma and epsilon chains, while a peripheral stalk is formed by the delta and b chains.</text>
</comment>
<dbReference type="NCBIfam" id="TIGR01144">
    <property type="entry name" value="ATP_synt_b"/>
    <property type="match status" value="1"/>
</dbReference>
<keyword evidence="10 15" id="KW-0066">ATP synthesis</keyword>
<keyword evidence="4 15" id="KW-0138">CF(0)</keyword>
<dbReference type="GO" id="GO:0045259">
    <property type="term" value="C:proton-transporting ATP synthase complex"/>
    <property type="evidence" value="ECO:0007669"/>
    <property type="project" value="UniProtKB-KW"/>
</dbReference>
<dbReference type="GO" id="GO:0012505">
    <property type="term" value="C:endomembrane system"/>
    <property type="evidence" value="ECO:0007669"/>
    <property type="project" value="UniProtKB-SubCell"/>
</dbReference>
<dbReference type="GO" id="GO:0016787">
    <property type="term" value="F:hydrolase activity"/>
    <property type="evidence" value="ECO:0007669"/>
    <property type="project" value="UniProtKB-KW"/>
</dbReference>
<dbReference type="Pfam" id="PF00430">
    <property type="entry name" value="ATP-synt_B"/>
    <property type="match status" value="1"/>
</dbReference>
<dbReference type="InterPro" id="IPR005864">
    <property type="entry name" value="ATP_synth_F0_bsu_bac"/>
</dbReference>
<keyword evidence="6 15" id="KW-0375">Hydrogen ion transport</keyword>
<dbReference type="HAMAP" id="MF_01398">
    <property type="entry name" value="ATP_synth_b_bprime"/>
    <property type="match status" value="1"/>
</dbReference>
<dbReference type="InterPro" id="IPR050059">
    <property type="entry name" value="ATP_synthase_B_chain"/>
</dbReference>
<evidence type="ECO:0000256" key="17">
    <source>
        <dbReference type="SAM" id="Coils"/>
    </source>
</evidence>
<comment type="function">
    <text evidence="11 15">F(1)F(0) ATP synthase produces ATP from ADP in the presence of a proton or sodium gradient. F-type ATPases consist of two structural domains, F(1) containing the extramembraneous catalytic core and F(0) containing the membrane proton channel, linked together by a central stalk and a peripheral stalk. During catalysis, ATP synthesis in the catalytic domain of F(1) is coupled via a rotary mechanism of the central stalk subunits to proton translocation.</text>
</comment>
<evidence type="ECO:0000256" key="12">
    <source>
        <dbReference type="ARBA" id="ARBA00025614"/>
    </source>
</evidence>
<evidence type="ECO:0000256" key="16">
    <source>
        <dbReference type="RuleBase" id="RU003848"/>
    </source>
</evidence>
<keyword evidence="21" id="KW-1185">Reference proteome</keyword>
<dbReference type="GO" id="GO:0005886">
    <property type="term" value="C:plasma membrane"/>
    <property type="evidence" value="ECO:0007669"/>
    <property type="project" value="UniProtKB-SubCell"/>
</dbReference>
<dbReference type="Gene3D" id="6.10.250.1580">
    <property type="match status" value="1"/>
</dbReference>
<dbReference type="NCBIfam" id="NF004411">
    <property type="entry name" value="PRK05759.1-2"/>
    <property type="match status" value="1"/>
</dbReference>
<keyword evidence="3 15" id="KW-1003">Cell membrane</keyword>
<dbReference type="PANTHER" id="PTHR33445">
    <property type="entry name" value="ATP SYNTHASE SUBUNIT B', CHLOROPLASTIC"/>
    <property type="match status" value="1"/>
</dbReference>
<dbReference type="GO" id="GO:0046933">
    <property type="term" value="F:proton-transporting ATP synthase activity, rotational mechanism"/>
    <property type="evidence" value="ECO:0007669"/>
    <property type="project" value="UniProtKB-UniRule"/>
</dbReference>
<comment type="similarity">
    <text evidence="1 15 16">Belongs to the ATPase B chain family.</text>
</comment>
<dbReference type="Proteomes" id="UP000031671">
    <property type="component" value="Unassembled WGS sequence"/>
</dbReference>
<comment type="function">
    <text evidence="12">Component of the F(0) channel, it forms part of the peripheral stalk, linking F(1) to F(0). The b'-subunit is a diverged and duplicated form of b found in plants and photosynthetic bacteria.</text>
</comment>
<feature type="coiled-coil region" evidence="17">
    <location>
        <begin position="47"/>
        <end position="126"/>
    </location>
</feature>
<organism evidence="19 20">
    <name type="scientific">Vibrio ishigakensis</name>
    <dbReference type="NCBI Taxonomy" id="1481914"/>
    <lineage>
        <taxon>Bacteria</taxon>
        <taxon>Pseudomonadati</taxon>
        <taxon>Pseudomonadota</taxon>
        <taxon>Gammaproteobacteria</taxon>
        <taxon>Vibrionales</taxon>
        <taxon>Vibrionaceae</taxon>
        <taxon>Vibrio</taxon>
    </lineage>
</organism>
<dbReference type="InterPro" id="IPR028987">
    <property type="entry name" value="ATP_synth_B-like_membr_sf"/>
</dbReference>
<evidence type="ECO:0000313" key="20">
    <source>
        <dbReference type="Proteomes" id="UP000031670"/>
    </source>
</evidence>
<evidence type="ECO:0000256" key="11">
    <source>
        <dbReference type="ARBA" id="ARBA00025198"/>
    </source>
</evidence>
<evidence type="ECO:0000256" key="1">
    <source>
        <dbReference type="ARBA" id="ARBA00005513"/>
    </source>
</evidence>
<evidence type="ECO:0000256" key="2">
    <source>
        <dbReference type="ARBA" id="ARBA00022448"/>
    </source>
</evidence>
<evidence type="ECO:0000313" key="21">
    <source>
        <dbReference type="Proteomes" id="UP000031671"/>
    </source>
</evidence>
<comment type="subcellular location">
    <subcellularLocation>
        <location evidence="15">Cell membrane</location>
        <topology evidence="15">Single-pass membrane protein</topology>
    </subcellularLocation>
    <subcellularLocation>
        <location evidence="14">Endomembrane system</location>
        <topology evidence="14">Single-pass membrane protein</topology>
    </subcellularLocation>
</comment>
<dbReference type="RefSeq" id="WP_261836728.1">
    <property type="nucleotide sequence ID" value="NZ_AP024882.1"/>
</dbReference>
<dbReference type="GO" id="GO:0046961">
    <property type="term" value="F:proton-transporting ATPase activity, rotational mechanism"/>
    <property type="evidence" value="ECO:0007669"/>
    <property type="project" value="TreeGrafter"/>
</dbReference>
<dbReference type="AlphaFoldDB" id="A0A0B8PCN8"/>
<keyword evidence="8 15" id="KW-0406">Ion transport</keyword>
<evidence type="ECO:0000313" key="19">
    <source>
        <dbReference type="EMBL" id="GAM60659.1"/>
    </source>
</evidence>
<evidence type="ECO:0000256" key="13">
    <source>
        <dbReference type="ARBA" id="ARBA00026054"/>
    </source>
</evidence>
<dbReference type="CDD" id="cd06503">
    <property type="entry name" value="ATP-synt_Fo_b"/>
    <property type="match status" value="1"/>
</dbReference>
<keyword evidence="9 15" id="KW-0472">Membrane</keyword>
<reference evidence="19 20" key="2">
    <citation type="submission" date="2015-01" db="EMBL/GenBank/DDBJ databases">
        <title>Vibrio sp. C5 JCM 19232 whole genome shotgun sequence.</title>
        <authorList>
            <person name="Sawabe T."/>
            <person name="Meirelles P."/>
            <person name="Feng G."/>
            <person name="Sayaka M."/>
            <person name="Hattori M."/>
            <person name="Ohkuma M."/>
        </authorList>
    </citation>
    <scope>NUCLEOTIDE SEQUENCE [LARGE SCALE GENOMIC DNA]</scope>
    <source>
        <strain evidence="19 20">JCM19232</strain>
    </source>
</reference>
<proteinExistence type="inferred from homology"/>
<accession>A0A0B8PCN8</accession>
<reference evidence="18 21" key="1">
    <citation type="submission" date="2015-01" db="EMBL/GenBank/DDBJ databases">
        <title>Vibrio sp. C1 JCM 19231 whole genome shotgun sequence.</title>
        <authorList>
            <person name="Sawabe T."/>
            <person name="Meirelles P."/>
            <person name="Feng G."/>
            <person name="Sayaka M."/>
            <person name="Hattori M."/>
            <person name="Ohkuma M."/>
        </authorList>
    </citation>
    <scope>NUCLEOTIDE SEQUENCE [LARGE SCALE GENOMIC DNA]</scope>
    <source>
        <strain evidence="21">JCM 19231</strain>
        <strain evidence="18">JCM19231</strain>
    </source>
</reference>
<protein>
    <recommendedName>
        <fullName evidence="15">ATP synthase subunit b</fullName>
    </recommendedName>
    <alternativeName>
        <fullName evidence="15">ATP synthase F(0) sector subunit b</fullName>
    </alternativeName>
    <alternativeName>
        <fullName evidence="15">ATPase subunit I</fullName>
    </alternativeName>
    <alternativeName>
        <fullName evidence="15">F-type ATPase subunit b</fullName>
        <shortName evidence="15">F-ATPase subunit b</shortName>
    </alternativeName>
</protein>
<accession>A0A0B8P610</accession>
<evidence type="ECO:0000256" key="7">
    <source>
        <dbReference type="ARBA" id="ARBA00022989"/>
    </source>
</evidence>
<evidence type="ECO:0000256" key="9">
    <source>
        <dbReference type="ARBA" id="ARBA00023136"/>
    </source>
</evidence>
<evidence type="ECO:0000256" key="14">
    <source>
        <dbReference type="ARBA" id="ARBA00037847"/>
    </source>
</evidence>
<dbReference type="PANTHER" id="PTHR33445:SF1">
    <property type="entry name" value="ATP SYNTHASE SUBUNIT B"/>
    <property type="match status" value="1"/>
</dbReference>
<evidence type="ECO:0000256" key="15">
    <source>
        <dbReference type="HAMAP-Rule" id="MF_01398"/>
    </source>
</evidence>
<keyword evidence="17" id="KW-0175">Coiled coil</keyword>
<keyword evidence="7 15" id="KW-1133">Transmembrane helix</keyword>
<keyword evidence="18" id="KW-0378">Hydrolase</keyword>
<gene>
    <name evidence="15" type="primary">atpF</name>
    <name evidence="18" type="ORF">JCM19231_882</name>
    <name evidence="19" type="ORF">JCM19232_3601</name>
</gene>
<dbReference type="EMBL" id="BBSA01000002">
    <property type="protein sequence ID" value="GAM60659.1"/>
    <property type="molecule type" value="Genomic_DNA"/>
</dbReference>
<keyword evidence="2 15" id="KW-0813">Transport</keyword>
<dbReference type="EMBL" id="BBRZ01000099">
    <property type="protein sequence ID" value="GAM58698.1"/>
    <property type="molecule type" value="Genomic_DNA"/>
</dbReference>
<evidence type="ECO:0000256" key="3">
    <source>
        <dbReference type="ARBA" id="ARBA00022475"/>
    </source>
</evidence>
<reference evidence="20 21" key="3">
    <citation type="submission" date="2015-01" db="EMBL/GenBank/DDBJ databases">
        <authorList>
            <consortium name="NBRP consortium"/>
            <person name="Sawabe T."/>
            <person name="Meirelles P."/>
            <person name="Feng G."/>
            <person name="Sayaka M."/>
            <person name="Hattori M."/>
            <person name="Ohkuma M."/>
        </authorList>
    </citation>
    <scope>NUCLEOTIDE SEQUENCE [LARGE SCALE GENOMIC DNA]</scope>
    <source>
        <strain evidence="21">JCM 19231</strain>
        <strain evidence="18">JCM19231</strain>
        <strain evidence="19 20">JCM19232</strain>
    </source>
</reference>